<dbReference type="STRING" id="1514971.AUR64_04630"/>
<evidence type="ECO:0000313" key="2">
    <source>
        <dbReference type="Proteomes" id="UP000054387"/>
    </source>
</evidence>
<accession>A0A0W1RD90</accession>
<reference evidence="1 2" key="1">
    <citation type="submission" date="2015-12" db="EMBL/GenBank/DDBJ databases">
        <title>Haloprofundus marisrubri gen. nov., sp. nov., an extremely halophilic archaeon isolated from the Discovery deep brine-seawater interface in the Red Sea.</title>
        <authorList>
            <person name="Zhang G."/>
            <person name="Stingl U."/>
            <person name="Rashid M."/>
        </authorList>
    </citation>
    <scope>NUCLEOTIDE SEQUENCE [LARGE SCALE GENOMIC DNA]</scope>
    <source>
        <strain evidence="1 2">SB9</strain>
    </source>
</reference>
<dbReference type="EMBL" id="LOPU01000011">
    <property type="protein sequence ID" value="KTG11218.1"/>
    <property type="molecule type" value="Genomic_DNA"/>
</dbReference>
<name>A0A0W1RD90_9EURY</name>
<dbReference type="Proteomes" id="UP000054387">
    <property type="component" value="Unassembled WGS sequence"/>
</dbReference>
<protein>
    <submittedName>
        <fullName evidence="1">Uncharacterized protein</fullName>
    </submittedName>
</protein>
<organism evidence="1 2">
    <name type="scientific">Haloprofundus marisrubri</name>
    <dbReference type="NCBI Taxonomy" id="1514971"/>
    <lineage>
        <taxon>Archaea</taxon>
        <taxon>Methanobacteriati</taxon>
        <taxon>Methanobacteriota</taxon>
        <taxon>Stenosarchaea group</taxon>
        <taxon>Halobacteria</taxon>
        <taxon>Halobacteriales</taxon>
        <taxon>Haloferacaceae</taxon>
        <taxon>Haloprofundus</taxon>
    </lineage>
</organism>
<gene>
    <name evidence="1" type="ORF">AUR64_04630</name>
</gene>
<evidence type="ECO:0000313" key="1">
    <source>
        <dbReference type="EMBL" id="KTG11218.1"/>
    </source>
</evidence>
<proteinExistence type="predicted"/>
<keyword evidence="2" id="KW-1185">Reference proteome</keyword>
<comment type="caution">
    <text evidence="1">The sequence shown here is derived from an EMBL/GenBank/DDBJ whole genome shotgun (WGS) entry which is preliminary data.</text>
</comment>
<dbReference type="AlphaFoldDB" id="A0A0W1RD90"/>
<sequence>MVVFSVPTADDEVRLLREYVFPAMDRLDDSAELSADHRIRAFRYGADPDLPGGEIRMAIEGEFETVVDHERDRWNDLRESSFVDSWCVEAQETDAKSIAADRFAGDRPDVAAHAPFLATSAAKEWYETFDGPVPAVADDDAAVSAGWWMFVHLFANIQGADWDDEIDALLVGIENRLRSLEAYQGPDSARERLDDIRERVDSFETMLDASDSAV</sequence>